<feature type="transmembrane region" description="Helical" evidence="1">
    <location>
        <begin position="37"/>
        <end position="58"/>
    </location>
</feature>
<dbReference type="AlphaFoldDB" id="A0A9W6LGP4"/>
<gene>
    <name evidence="2" type="ORF">GALLR39Z86_26730</name>
</gene>
<keyword evidence="1" id="KW-1133">Transmembrane helix</keyword>
<keyword evidence="1" id="KW-0812">Transmembrane</keyword>
<reference evidence="2" key="1">
    <citation type="submission" date="2022-12" db="EMBL/GenBank/DDBJ databases">
        <title>Reference genome sequencing for broad-spectrum identification of bacterial and archaeal isolates by mass spectrometry.</title>
        <authorList>
            <person name="Sekiguchi Y."/>
            <person name="Tourlousse D.M."/>
        </authorList>
    </citation>
    <scope>NUCLEOTIDE SEQUENCE</scope>
    <source>
        <strain evidence="2">LLR39Z86</strain>
    </source>
</reference>
<keyword evidence="3" id="KW-1185">Reference proteome</keyword>
<keyword evidence="1" id="KW-0472">Membrane</keyword>
<dbReference type="Gene3D" id="3.40.50.2300">
    <property type="match status" value="2"/>
</dbReference>
<dbReference type="CDD" id="cd06268">
    <property type="entry name" value="PBP1_ABC_transporter_LIVBP-like"/>
    <property type="match status" value="1"/>
</dbReference>
<protein>
    <submittedName>
        <fullName evidence="2">ABC transporter substrate-binding protein</fullName>
    </submittedName>
</protein>
<evidence type="ECO:0000313" key="3">
    <source>
        <dbReference type="Proteomes" id="UP001144313"/>
    </source>
</evidence>
<evidence type="ECO:0000313" key="2">
    <source>
        <dbReference type="EMBL" id="GLI42823.1"/>
    </source>
</evidence>
<comment type="caution">
    <text evidence="2">The sequence shown here is derived from an EMBL/GenBank/DDBJ whole genome shotgun (WGS) entry which is preliminary data.</text>
</comment>
<dbReference type="RefSeq" id="WP_270113914.1">
    <property type="nucleotide sequence ID" value="NZ_BAAAOL010000006.1"/>
</dbReference>
<evidence type="ECO:0000256" key="1">
    <source>
        <dbReference type="SAM" id="Phobius"/>
    </source>
</evidence>
<accession>A0A9W6LGP4</accession>
<dbReference type="Proteomes" id="UP001144313">
    <property type="component" value="Unassembled WGS sequence"/>
</dbReference>
<dbReference type="EMBL" id="BSDT01000001">
    <property type="protein sequence ID" value="GLI42823.1"/>
    <property type="molecule type" value="Genomic_DNA"/>
</dbReference>
<sequence>MTSTSATDRADRSAALYLPPSDGALRWARLRRRIRRLSLLAATAVVIAAAVVFGPGIVGDVRCGGIGDGVREIDDECVGVTDGSFVFQDQFAAVQENIKAENDWAAQQAEAEGLPLVRIAMLTTMTTTADSAMSADKIQSALEGAYVALHRANRTAELGDRTRLVQLYLANEGARQAHWEFAVDRLEDMVDDDVPLVAVMGQGVSSDRTVAAAERLSAAGIPMVTGVTTADGIDHDHIDGLIRAAPSNTDFAVALRRHLDARGDIDSAILVYDSTAEDRYTTTLRTAYEAELGEYIAGSHQPFPGRSIATGGPEVFDPITRNICAAESEAVLFAGREPDLRVFLEALAVRACVDRPLTVLFGVTGTDMQQDQELGERISEAGLDVRYAAGSDPGWATGATEAPADFAAFLGHYSRLVDPGPAGLSDGYAVTYHDALATAIGAVRITNPWEVEAPQPEDVREHLLLLNSEQVVRGATGALSFASNRGGNPGGKWVPVVSLPYPQEPPAEATYVTPVE</sequence>
<organism evidence="2 3">
    <name type="scientific">Glycomyces algeriensis</name>
    <dbReference type="NCBI Taxonomy" id="256037"/>
    <lineage>
        <taxon>Bacteria</taxon>
        <taxon>Bacillati</taxon>
        <taxon>Actinomycetota</taxon>
        <taxon>Actinomycetes</taxon>
        <taxon>Glycomycetales</taxon>
        <taxon>Glycomycetaceae</taxon>
        <taxon>Glycomyces</taxon>
    </lineage>
</organism>
<dbReference type="SUPFAM" id="SSF53822">
    <property type="entry name" value="Periplasmic binding protein-like I"/>
    <property type="match status" value="1"/>
</dbReference>
<dbReference type="InterPro" id="IPR028082">
    <property type="entry name" value="Peripla_BP_I"/>
</dbReference>
<name>A0A9W6LGP4_9ACTN</name>
<proteinExistence type="predicted"/>